<sequence>MSQHIQPTRFTKVVETNSKKGRATFATTTIPGGTLIFSEEPILTMDATSETPHIDLLPSFAALSEELQELILDLTAIDPTSFRHLVWKEFEIRPRGSWWDINQKHGEHIKQVLAAFNTNAVGQHLGIHTAMLNHSCLPNAYAAFDEATGEMAVHATKEIKEGEEVCLSHLEGPDLFAPMNERRGLLVVQRGFTCLCDACMEAEQCESTQQESPREKLRAELRNLIDKYRRNEATLMKKFGKGGHGGLDPDFVTFLGEVAAGVVELVERLGLATIDNLDWYEYVIRWSLAMKNGERATEYGKKMVKVVYMSVGGESQMHGDIEQHASGAKSVAWRKIAKLRSKPSGDGRHSIMKTSELGPAEEDEVEQDGEKAESREQEENPNDGDYEDEDLEKL</sequence>
<accession>A0ABR3R6A8</accession>
<dbReference type="PANTHER" id="PTHR47332:SF4">
    <property type="entry name" value="SET DOMAIN-CONTAINING PROTEIN 5"/>
    <property type="match status" value="1"/>
</dbReference>
<feature type="domain" description="SET" evidence="2">
    <location>
        <begin position="6"/>
        <end position="170"/>
    </location>
</feature>
<evidence type="ECO:0000313" key="4">
    <source>
        <dbReference type="Proteomes" id="UP001521785"/>
    </source>
</evidence>
<keyword evidence="4" id="KW-1185">Reference proteome</keyword>
<dbReference type="SMART" id="SM00317">
    <property type="entry name" value="SET"/>
    <property type="match status" value="1"/>
</dbReference>
<reference evidence="3 4" key="1">
    <citation type="submission" date="2024-02" db="EMBL/GenBank/DDBJ databases">
        <title>De novo assembly and annotation of 12 fungi associated with fruit tree decline syndrome in Ontario, Canada.</title>
        <authorList>
            <person name="Sulman M."/>
            <person name="Ellouze W."/>
            <person name="Ilyukhin E."/>
        </authorList>
    </citation>
    <scope>NUCLEOTIDE SEQUENCE [LARGE SCALE GENOMIC DNA]</scope>
    <source>
        <strain evidence="3 4">M42-189</strain>
    </source>
</reference>
<dbReference type="Pfam" id="PF00856">
    <property type="entry name" value="SET"/>
    <property type="match status" value="1"/>
</dbReference>
<dbReference type="Proteomes" id="UP001521785">
    <property type="component" value="Unassembled WGS sequence"/>
</dbReference>
<dbReference type="CDD" id="cd20071">
    <property type="entry name" value="SET_SMYD"/>
    <property type="match status" value="1"/>
</dbReference>
<dbReference type="EMBL" id="JAKJXO020000010">
    <property type="protein sequence ID" value="KAL1599517.1"/>
    <property type="molecule type" value="Genomic_DNA"/>
</dbReference>
<evidence type="ECO:0000259" key="2">
    <source>
        <dbReference type="PROSITE" id="PS50280"/>
    </source>
</evidence>
<dbReference type="InterPro" id="IPR001214">
    <property type="entry name" value="SET_dom"/>
</dbReference>
<evidence type="ECO:0000256" key="1">
    <source>
        <dbReference type="SAM" id="MobiDB-lite"/>
    </source>
</evidence>
<dbReference type="Gene3D" id="2.170.270.10">
    <property type="entry name" value="SET domain"/>
    <property type="match status" value="1"/>
</dbReference>
<protein>
    <submittedName>
        <fullName evidence="3">SET domain-containing protein 5</fullName>
    </submittedName>
</protein>
<feature type="compositionally biased region" description="Basic and acidic residues" evidence="1">
    <location>
        <begin position="368"/>
        <end position="378"/>
    </location>
</feature>
<organism evidence="3 4">
    <name type="scientific">Paraconiothyrium brasiliense</name>
    <dbReference type="NCBI Taxonomy" id="300254"/>
    <lineage>
        <taxon>Eukaryota</taxon>
        <taxon>Fungi</taxon>
        <taxon>Dikarya</taxon>
        <taxon>Ascomycota</taxon>
        <taxon>Pezizomycotina</taxon>
        <taxon>Dothideomycetes</taxon>
        <taxon>Pleosporomycetidae</taxon>
        <taxon>Pleosporales</taxon>
        <taxon>Massarineae</taxon>
        <taxon>Didymosphaeriaceae</taxon>
        <taxon>Paraconiothyrium</taxon>
    </lineage>
</organism>
<evidence type="ECO:0000313" key="3">
    <source>
        <dbReference type="EMBL" id="KAL1599517.1"/>
    </source>
</evidence>
<feature type="compositionally biased region" description="Acidic residues" evidence="1">
    <location>
        <begin position="379"/>
        <end position="394"/>
    </location>
</feature>
<proteinExistence type="predicted"/>
<comment type="caution">
    <text evidence="3">The sequence shown here is derived from an EMBL/GenBank/DDBJ whole genome shotgun (WGS) entry which is preliminary data.</text>
</comment>
<dbReference type="InterPro" id="IPR053185">
    <property type="entry name" value="SET_domain_protein"/>
</dbReference>
<dbReference type="PANTHER" id="PTHR47332">
    <property type="entry name" value="SET DOMAIN-CONTAINING PROTEIN 5"/>
    <property type="match status" value="1"/>
</dbReference>
<dbReference type="PROSITE" id="PS50280">
    <property type="entry name" value="SET"/>
    <property type="match status" value="1"/>
</dbReference>
<gene>
    <name evidence="3" type="primary">SET5_1</name>
    <name evidence="3" type="ORF">SLS60_007320</name>
</gene>
<dbReference type="InterPro" id="IPR046341">
    <property type="entry name" value="SET_dom_sf"/>
</dbReference>
<feature type="region of interest" description="Disordered" evidence="1">
    <location>
        <begin position="341"/>
        <end position="394"/>
    </location>
</feature>
<name>A0ABR3R6A8_9PLEO</name>
<dbReference type="SUPFAM" id="SSF82199">
    <property type="entry name" value="SET domain"/>
    <property type="match status" value="1"/>
</dbReference>